<comment type="function">
    <text evidence="6">Required for exosome-dependent processing of pre-rRNA and small nucleolar RNA (snRNA) precursors. Involved in processing of 35S pre-rRNA at the A0, A1 and A2 sites.</text>
</comment>
<proteinExistence type="inferred from homology"/>
<dbReference type="PANTHER" id="PTHR15341:SF3">
    <property type="entry name" value="NUCLEAR NUCLEIC ACID-BINDING PROTEIN C1D"/>
    <property type="match status" value="1"/>
</dbReference>
<evidence type="ECO:0000256" key="4">
    <source>
        <dbReference type="ARBA" id="ARBA00022884"/>
    </source>
</evidence>
<dbReference type="InParanoid" id="A0A066WHP8"/>
<dbReference type="InterPro" id="IPR011082">
    <property type="entry name" value="Exosome-assoc_fac/DNA_repair"/>
</dbReference>
<name>A0A066WHP8_TILAU</name>
<feature type="compositionally biased region" description="Low complexity" evidence="7">
    <location>
        <begin position="168"/>
        <end position="185"/>
    </location>
</feature>
<dbReference type="Pfam" id="PF04000">
    <property type="entry name" value="Sas10_Utp3"/>
    <property type="match status" value="1"/>
</dbReference>
<evidence type="ECO:0000256" key="6">
    <source>
        <dbReference type="RuleBase" id="RU368003"/>
    </source>
</evidence>
<feature type="compositionally biased region" description="Acidic residues" evidence="7">
    <location>
        <begin position="193"/>
        <end position="209"/>
    </location>
</feature>
<dbReference type="GO" id="GO:0005730">
    <property type="term" value="C:nucleolus"/>
    <property type="evidence" value="ECO:0007669"/>
    <property type="project" value="TreeGrafter"/>
</dbReference>
<reference evidence="8 9" key="1">
    <citation type="submission" date="2014-05" db="EMBL/GenBank/DDBJ databases">
        <title>Draft genome sequence of a rare smut relative, Tilletiaria anomala UBC 951.</title>
        <authorList>
            <consortium name="DOE Joint Genome Institute"/>
            <person name="Toome M."/>
            <person name="Kuo A."/>
            <person name="Henrissat B."/>
            <person name="Lipzen A."/>
            <person name="Tritt A."/>
            <person name="Yoshinaga Y."/>
            <person name="Zane M."/>
            <person name="Barry K."/>
            <person name="Grigoriev I.V."/>
            <person name="Spatafora J.W."/>
            <person name="Aimea M.C."/>
        </authorList>
    </citation>
    <scope>NUCLEOTIDE SEQUENCE [LARGE SCALE GENOMIC DNA]</scope>
    <source>
        <strain evidence="8 9">UBC 951</strain>
    </source>
</reference>
<keyword evidence="9" id="KW-1185">Reference proteome</keyword>
<dbReference type="PANTHER" id="PTHR15341">
    <property type="entry name" value="SUN-COR STEROID HORMONE RECEPTOR CO-REPRESSOR"/>
    <property type="match status" value="1"/>
</dbReference>
<sequence>MALQSPAPLLKQLSTSLDGLIETLDPLLTQPLAQLSARLESGSSSRNAEPAQPTGKGADKDESSAIGKDGPATIKDQEKGIELAGKLDAARLHASIAYVLLDLVWIYLKTKGVDPATHPVMPELERVKGYFHKIKHAQDSESREARSNLDQSAAARFIRHAIGGSGHSSSSSSFAASAAAQSPQGQHKRFDFEKDDNDEDGEGQGESDSSDGNQAGGSAGKKRNSKEIGKGKRSAAESAAELAVTVKGPSGKRVQLDPFTGYLDPADSSATTTPPRSAMITTSNPASTSASQPALSQSQSQPGTPANGVAATEGTGGKKQRKKEKKKRGGKP</sequence>
<evidence type="ECO:0000256" key="7">
    <source>
        <dbReference type="SAM" id="MobiDB-lite"/>
    </source>
</evidence>
<keyword evidence="4 6" id="KW-0694">RNA-binding</keyword>
<dbReference type="GO" id="GO:0003677">
    <property type="term" value="F:DNA binding"/>
    <property type="evidence" value="ECO:0007669"/>
    <property type="project" value="TreeGrafter"/>
</dbReference>
<dbReference type="GeneID" id="25267991"/>
<dbReference type="AlphaFoldDB" id="A0A066WHP8"/>
<dbReference type="GO" id="GO:0000460">
    <property type="term" value="P:maturation of 5.8S rRNA"/>
    <property type="evidence" value="ECO:0007669"/>
    <property type="project" value="TreeGrafter"/>
</dbReference>
<gene>
    <name evidence="8" type="ORF">K437DRAFT_98670</name>
</gene>
<dbReference type="STRING" id="1037660.A0A066WHP8"/>
<dbReference type="GO" id="GO:0003723">
    <property type="term" value="F:RNA binding"/>
    <property type="evidence" value="ECO:0007669"/>
    <property type="project" value="UniProtKB-UniRule"/>
</dbReference>
<dbReference type="GO" id="GO:0000178">
    <property type="term" value="C:exosome (RNase complex)"/>
    <property type="evidence" value="ECO:0007669"/>
    <property type="project" value="TreeGrafter"/>
</dbReference>
<dbReference type="HOGENOM" id="CLU_064339_0_0_1"/>
<dbReference type="OrthoDB" id="1421013at2759"/>
<feature type="region of interest" description="Disordered" evidence="7">
    <location>
        <begin position="38"/>
        <end position="73"/>
    </location>
</feature>
<feature type="compositionally biased region" description="Polar residues" evidence="7">
    <location>
        <begin position="268"/>
        <end position="284"/>
    </location>
</feature>
<evidence type="ECO:0000256" key="3">
    <source>
        <dbReference type="ARBA" id="ARBA00022552"/>
    </source>
</evidence>
<evidence type="ECO:0000256" key="2">
    <source>
        <dbReference type="ARBA" id="ARBA00009154"/>
    </source>
</evidence>
<dbReference type="EMBL" id="JMSN01000003">
    <property type="protein sequence ID" value="KDN53321.1"/>
    <property type="molecule type" value="Genomic_DNA"/>
</dbReference>
<comment type="similarity">
    <text evidence="2 6">Belongs to the C1D family.</text>
</comment>
<protein>
    <recommendedName>
        <fullName evidence="6">Exosome complex protein</fullName>
    </recommendedName>
</protein>
<organism evidence="8 9">
    <name type="scientific">Tilletiaria anomala (strain ATCC 24038 / CBS 436.72 / UBC 951)</name>
    <dbReference type="NCBI Taxonomy" id="1037660"/>
    <lineage>
        <taxon>Eukaryota</taxon>
        <taxon>Fungi</taxon>
        <taxon>Dikarya</taxon>
        <taxon>Basidiomycota</taxon>
        <taxon>Ustilaginomycotina</taxon>
        <taxon>Exobasidiomycetes</taxon>
        <taxon>Georgefischeriales</taxon>
        <taxon>Tilletiariaceae</taxon>
        <taxon>Tilletiaria</taxon>
    </lineage>
</organism>
<evidence type="ECO:0000256" key="5">
    <source>
        <dbReference type="ARBA" id="ARBA00023242"/>
    </source>
</evidence>
<evidence type="ECO:0000313" key="9">
    <source>
        <dbReference type="Proteomes" id="UP000027361"/>
    </source>
</evidence>
<feature type="compositionally biased region" description="Low complexity" evidence="7">
    <location>
        <begin position="285"/>
        <end position="302"/>
    </location>
</feature>
<feature type="region of interest" description="Disordered" evidence="7">
    <location>
        <begin position="168"/>
        <end position="332"/>
    </location>
</feature>
<evidence type="ECO:0000256" key="1">
    <source>
        <dbReference type="ARBA" id="ARBA00004123"/>
    </source>
</evidence>
<keyword evidence="3 6" id="KW-0698">rRNA processing</keyword>
<accession>A0A066WHP8</accession>
<dbReference type="RefSeq" id="XP_013246160.1">
    <property type="nucleotide sequence ID" value="XM_013390706.1"/>
</dbReference>
<dbReference type="GO" id="GO:0010468">
    <property type="term" value="P:regulation of gene expression"/>
    <property type="evidence" value="ECO:0007669"/>
    <property type="project" value="TreeGrafter"/>
</dbReference>
<keyword evidence="5 6" id="KW-0539">Nucleus</keyword>
<dbReference type="InterPro" id="IPR007146">
    <property type="entry name" value="Sas10/Utp3/C1D"/>
</dbReference>
<feature type="compositionally biased region" description="Basic residues" evidence="7">
    <location>
        <begin position="318"/>
        <end position="332"/>
    </location>
</feature>
<evidence type="ECO:0000313" key="8">
    <source>
        <dbReference type="EMBL" id="KDN53321.1"/>
    </source>
</evidence>
<comment type="caution">
    <text evidence="8">The sequence shown here is derived from an EMBL/GenBank/DDBJ whole genome shotgun (WGS) entry which is preliminary data.</text>
</comment>
<dbReference type="Proteomes" id="UP000027361">
    <property type="component" value="Unassembled WGS sequence"/>
</dbReference>
<comment type="subcellular location">
    <subcellularLocation>
        <location evidence="1 6">Nucleus</location>
    </subcellularLocation>
</comment>